<evidence type="ECO:0000259" key="3">
    <source>
        <dbReference type="Pfam" id="PF13439"/>
    </source>
</evidence>
<dbReference type="PANTHER" id="PTHR46401:SF2">
    <property type="entry name" value="GLYCOSYLTRANSFERASE WBBK-RELATED"/>
    <property type="match status" value="1"/>
</dbReference>
<gene>
    <name evidence="4" type="ORF">BC643_4044</name>
</gene>
<dbReference type="Gene3D" id="3.40.50.2000">
    <property type="entry name" value="Glycogen Phosphorylase B"/>
    <property type="match status" value="2"/>
</dbReference>
<dbReference type="CDD" id="cd03809">
    <property type="entry name" value="GT4_MtfB-like"/>
    <property type="match status" value="1"/>
</dbReference>
<evidence type="ECO:0000313" key="5">
    <source>
        <dbReference type="Proteomes" id="UP000283387"/>
    </source>
</evidence>
<dbReference type="Proteomes" id="UP000283387">
    <property type="component" value="Unassembled WGS sequence"/>
</dbReference>
<keyword evidence="5" id="KW-1185">Reference proteome</keyword>
<feature type="domain" description="Glycosyl transferase family 1" evidence="2">
    <location>
        <begin position="203"/>
        <end position="358"/>
    </location>
</feature>
<accession>A0A419VW30</accession>
<proteinExistence type="predicted"/>
<comment type="caution">
    <text evidence="4">The sequence shown here is derived from an EMBL/GenBank/DDBJ whole genome shotgun (WGS) entry which is preliminary data.</text>
</comment>
<dbReference type="SUPFAM" id="SSF53756">
    <property type="entry name" value="UDP-Glycosyltransferase/glycogen phosphorylase"/>
    <property type="match status" value="1"/>
</dbReference>
<dbReference type="InterPro" id="IPR028098">
    <property type="entry name" value="Glyco_trans_4-like_N"/>
</dbReference>
<dbReference type="GO" id="GO:0016757">
    <property type="term" value="F:glycosyltransferase activity"/>
    <property type="evidence" value="ECO:0007669"/>
    <property type="project" value="InterPro"/>
</dbReference>
<keyword evidence="1 4" id="KW-0808">Transferase</keyword>
<dbReference type="Pfam" id="PF00534">
    <property type="entry name" value="Glycos_transf_1"/>
    <property type="match status" value="1"/>
</dbReference>
<sequence length="395" mass="45575">MSSYRDKTFNQRAQFMKIFFDFYEIAITKGKSIGIYNYALSVLRNLALNDKLKILVACSGENADQISKIERVEVLEVNREYPNFQKRLLWRSYNAINMATKYECDIYYSPKGFAPGFVRRKRAPYIVLTVHDMIPFYYKSHFPGHFGAFENMFVTKSLYHSIKVANEVITISNYSKEMIKQHCNRKNGIEVIYNGVNSFSFGSNGETECAPYIFSITSSLPHKNRENLLKGYIEYRKNNAEALPLKLCGLDPKWLGDAYQDQGIECMGFVDEKTLMSLYRNARLFVFIPLIEGFGFPPFEAMSFGTPSLVSDIPVFREILGPMVKYVDPLDCKTIGNAIKETLDDKQFRQNFDRESPKFLQKYSWKDCSNEISELFEKVVGNSKSSTNESLELNK</sequence>
<protein>
    <submittedName>
        <fullName evidence="4">Glycosyltransferase involved in cell wall biosynthesis</fullName>
    </submittedName>
</protein>
<reference evidence="4 5" key="1">
    <citation type="submission" date="2018-09" db="EMBL/GenBank/DDBJ databases">
        <title>Genomic Encyclopedia of Archaeal and Bacterial Type Strains, Phase II (KMG-II): from individual species to whole genera.</title>
        <authorList>
            <person name="Goeker M."/>
        </authorList>
    </citation>
    <scope>NUCLEOTIDE SEQUENCE [LARGE SCALE GENOMIC DNA]</scope>
    <source>
        <strain evidence="4 5">DSM 27148</strain>
    </source>
</reference>
<evidence type="ECO:0000256" key="1">
    <source>
        <dbReference type="ARBA" id="ARBA00022679"/>
    </source>
</evidence>
<dbReference type="GO" id="GO:0009103">
    <property type="term" value="P:lipopolysaccharide biosynthetic process"/>
    <property type="evidence" value="ECO:0007669"/>
    <property type="project" value="TreeGrafter"/>
</dbReference>
<feature type="domain" description="Glycosyltransferase subfamily 4-like N-terminal" evidence="3">
    <location>
        <begin position="54"/>
        <end position="197"/>
    </location>
</feature>
<evidence type="ECO:0000259" key="2">
    <source>
        <dbReference type="Pfam" id="PF00534"/>
    </source>
</evidence>
<evidence type="ECO:0000313" key="4">
    <source>
        <dbReference type="EMBL" id="RKD86353.1"/>
    </source>
</evidence>
<dbReference type="EMBL" id="RAPN01000004">
    <property type="protein sequence ID" value="RKD86353.1"/>
    <property type="molecule type" value="Genomic_DNA"/>
</dbReference>
<organism evidence="4 5">
    <name type="scientific">Mangrovibacterium diazotrophicum</name>
    <dbReference type="NCBI Taxonomy" id="1261403"/>
    <lineage>
        <taxon>Bacteria</taxon>
        <taxon>Pseudomonadati</taxon>
        <taxon>Bacteroidota</taxon>
        <taxon>Bacteroidia</taxon>
        <taxon>Marinilabiliales</taxon>
        <taxon>Prolixibacteraceae</taxon>
        <taxon>Mangrovibacterium</taxon>
    </lineage>
</organism>
<dbReference type="Pfam" id="PF13439">
    <property type="entry name" value="Glyco_transf_4"/>
    <property type="match status" value="1"/>
</dbReference>
<dbReference type="AlphaFoldDB" id="A0A419VW30"/>
<dbReference type="PANTHER" id="PTHR46401">
    <property type="entry name" value="GLYCOSYLTRANSFERASE WBBK-RELATED"/>
    <property type="match status" value="1"/>
</dbReference>
<dbReference type="InterPro" id="IPR001296">
    <property type="entry name" value="Glyco_trans_1"/>
</dbReference>
<name>A0A419VW30_9BACT</name>